<dbReference type="OrthoDB" id="7881762at2759"/>
<dbReference type="PROSITE" id="PS01204">
    <property type="entry name" value="REL_1"/>
    <property type="match status" value="1"/>
</dbReference>
<dbReference type="GO" id="GO:0033554">
    <property type="term" value="P:cellular response to stress"/>
    <property type="evidence" value="ECO:0007669"/>
    <property type="project" value="TreeGrafter"/>
</dbReference>
<keyword evidence="5" id="KW-1185">Reference proteome</keyword>
<dbReference type="PROSITE" id="PS50254">
    <property type="entry name" value="REL_2"/>
    <property type="match status" value="1"/>
</dbReference>
<evidence type="ECO:0000256" key="1">
    <source>
        <dbReference type="ARBA" id="ARBA00022553"/>
    </source>
</evidence>
<name>A0A556TMV7_BAGYA</name>
<feature type="region of interest" description="Disordered" evidence="2">
    <location>
        <begin position="379"/>
        <end position="402"/>
    </location>
</feature>
<dbReference type="FunFam" id="2.60.40.340:FF:000003">
    <property type="entry name" value="NFkB p65 transcription factor"/>
    <property type="match status" value="1"/>
</dbReference>
<dbReference type="GO" id="GO:0038061">
    <property type="term" value="P:non-canonical NF-kappaB signal transduction"/>
    <property type="evidence" value="ECO:0007669"/>
    <property type="project" value="TreeGrafter"/>
</dbReference>
<dbReference type="GO" id="GO:0007249">
    <property type="term" value="P:canonical NF-kappaB signal transduction"/>
    <property type="evidence" value="ECO:0007669"/>
    <property type="project" value="TreeGrafter"/>
</dbReference>
<feature type="compositionally biased region" description="Polar residues" evidence="2">
    <location>
        <begin position="379"/>
        <end position="400"/>
    </location>
</feature>
<dbReference type="GO" id="GO:0005634">
    <property type="term" value="C:nucleus"/>
    <property type="evidence" value="ECO:0007669"/>
    <property type="project" value="TreeGrafter"/>
</dbReference>
<keyword evidence="1" id="KW-0597">Phosphoprotein</keyword>
<dbReference type="InterPro" id="IPR014756">
    <property type="entry name" value="Ig_E-set"/>
</dbReference>
<dbReference type="FunFam" id="2.60.40.10:FF:000046">
    <property type="entry name" value="Nuclear factor NF-kappa-B p105 subunit"/>
    <property type="match status" value="1"/>
</dbReference>
<dbReference type="GO" id="GO:0045087">
    <property type="term" value="P:innate immune response"/>
    <property type="evidence" value="ECO:0007669"/>
    <property type="project" value="TreeGrafter"/>
</dbReference>
<dbReference type="EMBL" id="VCAZ01000006">
    <property type="protein sequence ID" value="TSK22700.1"/>
    <property type="molecule type" value="Genomic_DNA"/>
</dbReference>
<dbReference type="GO" id="GO:0034097">
    <property type="term" value="P:response to cytokine"/>
    <property type="evidence" value="ECO:0007669"/>
    <property type="project" value="TreeGrafter"/>
</dbReference>
<sequence length="581" mass="65439">MRFRYKCEGRSAGSIPGERSSDNNRTYPTIQILNTCGRGKVRVSLVTKNEPYRPHPHDLVGKDCKDGYYEAEFGPDRRVIAFQNLGIQCVRRREVKDAIMQRVNRGLNPFNVPREQLLQTEEYDLNVVRLCFQVYLQDETGIYSIALPPIISNPIYDNRAPNTAELRICRVNKNSGSVKGGDEIFLLCDKVQKDDIEVRFFTQTWEARGSFSQADVHRQVAIVFRTPSYCDTSITSPVTVHMQLRRPTDQEVSEPMEFRYLPDDKDPYGCQDKKRKIENLMKSFPSFTPADASSMVRKSVSQSPLTNPRIKREPNSYVKPAHHAMIRSNQQIMFSNPYTPDRMMTSTSASPASVSYNQGQWGSLHFSNNREASNAVGMSQVNQVPPSQSTTGESGSSLPLLNSMDLDFLNPPGASANHPLQEQHEHSVQHLQQPLHRKETMPADENIWQSFHFSQAPGPQNGTANPGMNEIKYTYPNTQDGNEILNTLEGPHTGLLLKQEPQGQSTLTMLESNNYSFFEQSNPVLNYPMTNSNQEAMRHAASSGANGSGQRNTQNPSYSLTNMAQVPNIDTLWSFNQFGGD</sequence>
<dbReference type="Pfam" id="PF16179">
    <property type="entry name" value="RHD_dimer"/>
    <property type="match status" value="1"/>
</dbReference>
<gene>
    <name evidence="4" type="ORF">Baya_2058</name>
</gene>
<dbReference type="PRINTS" id="PR00057">
    <property type="entry name" value="NFKBTNSCPFCT"/>
</dbReference>
<feature type="region of interest" description="Disordered" evidence="2">
    <location>
        <begin position="536"/>
        <end position="559"/>
    </location>
</feature>
<dbReference type="PANTHER" id="PTHR24169">
    <property type="entry name" value="NUCLEAR FACTOR NF-KAPPA-B PROTEIN"/>
    <property type="match status" value="1"/>
</dbReference>
<dbReference type="Gene3D" id="2.60.40.10">
    <property type="entry name" value="Immunoglobulins"/>
    <property type="match status" value="1"/>
</dbReference>
<dbReference type="PANTHER" id="PTHR24169:SF4">
    <property type="entry name" value="PROTO-ONCOGENE C-REL"/>
    <property type="match status" value="1"/>
</dbReference>
<dbReference type="Proteomes" id="UP000319801">
    <property type="component" value="Unassembled WGS sequence"/>
</dbReference>
<organism evidence="4 5">
    <name type="scientific">Bagarius yarrelli</name>
    <name type="common">Goonch</name>
    <name type="synonym">Bagrus yarrelli</name>
    <dbReference type="NCBI Taxonomy" id="175774"/>
    <lineage>
        <taxon>Eukaryota</taxon>
        <taxon>Metazoa</taxon>
        <taxon>Chordata</taxon>
        <taxon>Craniata</taxon>
        <taxon>Vertebrata</taxon>
        <taxon>Euteleostomi</taxon>
        <taxon>Actinopterygii</taxon>
        <taxon>Neopterygii</taxon>
        <taxon>Teleostei</taxon>
        <taxon>Ostariophysi</taxon>
        <taxon>Siluriformes</taxon>
        <taxon>Sisoridae</taxon>
        <taxon>Sisorinae</taxon>
        <taxon>Bagarius</taxon>
    </lineage>
</organism>
<evidence type="ECO:0000256" key="2">
    <source>
        <dbReference type="SAM" id="MobiDB-lite"/>
    </source>
</evidence>
<dbReference type="SMART" id="SM00429">
    <property type="entry name" value="IPT"/>
    <property type="match status" value="1"/>
</dbReference>
<proteinExistence type="predicted"/>
<evidence type="ECO:0000313" key="4">
    <source>
        <dbReference type="EMBL" id="TSK22700.1"/>
    </source>
</evidence>
<dbReference type="GO" id="GO:0007399">
    <property type="term" value="P:nervous system development"/>
    <property type="evidence" value="ECO:0007669"/>
    <property type="project" value="UniProtKB-ARBA"/>
</dbReference>
<accession>A0A556TMV7</accession>
<dbReference type="GO" id="GO:0060429">
    <property type="term" value="P:epithelium development"/>
    <property type="evidence" value="ECO:0007669"/>
    <property type="project" value="UniProtKB-ARBA"/>
</dbReference>
<dbReference type="InterPro" id="IPR013783">
    <property type="entry name" value="Ig-like_fold"/>
</dbReference>
<feature type="region of interest" description="Disordered" evidence="2">
    <location>
        <begin position="293"/>
        <end position="313"/>
    </location>
</feature>
<dbReference type="InterPro" id="IPR011539">
    <property type="entry name" value="RHD_DNA_bind_dom"/>
</dbReference>
<feature type="domain" description="RHD" evidence="3">
    <location>
        <begin position="1"/>
        <end position="162"/>
    </location>
</feature>
<dbReference type="InterPro" id="IPR000451">
    <property type="entry name" value="NFkB/Dor"/>
</dbReference>
<dbReference type="Pfam" id="PF00554">
    <property type="entry name" value="RHD_DNA_bind"/>
    <property type="match status" value="1"/>
</dbReference>
<dbReference type="InterPro" id="IPR032397">
    <property type="entry name" value="RHD_dimer"/>
</dbReference>
<feature type="compositionally biased region" description="Polar residues" evidence="2">
    <location>
        <begin position="543"/>
        <end position="559"/>
    </location>
</feature>
<dbReference type="CDD" id="cd01177">
    <property type="entry name" value="IPT_NFkappaB"/>
    <property type="match status" value="1"/>
</dbReference>
<dbReference type="InterPro" id="IPR030492">
    <property type="entry name" value="RHD_CS"/>
</dbReference>
<dbReference type="InterPro" id="IPR002909">
    <property type="entry name" value="IPT_dom"/>
</dbReference>
<dbReference type="GO" id="GO:0045944">
    <property type="term" value="P:positive regulation of transcription by RNA polymerase II"/>
    <property type="evidence" value="ECO:0007669"/>
    <property type="project" value="TreeGrafter"/>
</dbReference>
<dbReference type="GO" id="GO:0006954">
    <property type="term" value="P:inflammatory response"/>
    <property type="evidence" value="ECO:0007669"/>
    <property type="project" value="TreeGrafter"/>
</dbReference>
<dbReference type="GO" id="GO:0005737">
    <property type="term" value="C:cytoplasm"/>
    <property type="evidence" value="ECO:0007669"/>
    <property type="project" value="InterPro"/>
</dbReference>
<dbReference type="InterPro" id="IPR008967">
    <property type="entry name" value="p53-like_TF_DNA-bd_sf"/>
</dbReference>
<protein>
    <submittedName>
        <fullName evidence="4">Proto-oncogene c-Rel</fullName>
    </submittedName>
</protein>
<dbReference type="GO" id="GO:0000981">
    <property type="term" value="F:DNA-binding transcription factor activity, RNA polymerase II-specific"/>
    <property type="evidence" value="ECO:0007669"/>
    <property type="project" value="TreeGrafter"/>
</dbReference>
<comment type="caution">
    <text evidence="4">The sequence shown here is derived from an EMBL/GenBank/DDBJ whole genome shotgun (WGS) entry which is preliminary data.</text>
</comment>
<dbReference type="SUPFAM" id="SSF81296">
    <property type="entry name" value="E set domains"/>
    <property type="match status" value="1"/>
</dbReference>
<dbReference type="InterPro" id="IPR037059">
    <property type="entry name" value="RHD_DNA_bind_dom_sf"/>
</dbReference>
<dbReference type="Gene3D" id="2.60.40.340">
    <property type="entry name" value="Rel homology domain (RHD), DNA-binding domain"/>
    <property type="match status" value="1"/>
</dbReference>
<evidence type="ECO:0000313" key="5">
    <source>
        <dbReference type="Proteomes" id="UP000319801"/>
    </source>
</evidence>
<dbReference type="AlphaFoldDB" id="A0A556TMV7"/>
<dbReference type="SUPFAM" id="SSF49417">
    <property type="entry name" value="p53-like transcription factors"/>
    <property type="match status" value="1"/>
</dbReference>
<reference evidence="4 5" key="1">
    <citation type="journal article" date="2019" name="Genome Biol. Evol.">
        <title>Whole-Genome Sequencing of the Giant Devil Catfish, Bagarius yarrelli.</title>
        <authorList>
            <person name="Jiang W."/>
            <person name="Lv Y."/>
            <person name="Cheng L."/>
            <person name="Yang K."/>
            <person name="Chao B."/>
            <person name="Wang X."/>
            <person name="Li Y."/>
            <person name="Pan X."/>
            <person name="You X."/>
            <person name="Zhang Y."/>
            <person name="Yang J."/>
            <person name="Li J."/>
            <person name="Zhang X."/>
            <person name="Liu S."/>
            <person name="Sun C."/>
            <person name="Yang J."/>
            <person name="Shi Q."/>
        </authorList>
    </citation>
    <scope>NUCLEOTIDE SEQUENCE [LARGE SCALE GENOMIC DNA]</scope>
    <source>
        <strain evidence="4">JWS20170419001</strain>
        <tissue evidence="4">Muscle</tissue>
    </source>
</reference>
<dbReference type="GO" id="GO:0009653">
    <property type="term" value="P:anatomical structure morphogenesis"/>
    <property type="evidence" value="ECO:0007669"/>
    <property type="project" value="UniProtKB-ARBA"/>
</dbReference>
<evidence type="ECO:0000259" key="3">
    <source>
        <dbReference type="PROSITE" id="PS50254"/>
    </source>
</evidence>
<dbReference type="InterPro" id="IPR033926">
    <property type="entry name" value="IPT_NFkappaB"/>
</dbReference>
<dbReference type="GO" id="GO:0000978">
    <property type="term" value="F:RNA polymerase II cis-regulatory region sequence-specific DNA binding"/>
    <property type="evidence" value="ECO:0007669"/>
    <property type="project" value="TreeGrafter"/>
</dbReference>